<keyword evidence="3" id="KW-1185">Reference proteome</keyword>
<evidence type="ECO:0000256" key="1">
    <source>
        <dbReference type="SAM" id="MobiDB-lite"/>
    </source>
</evidence>
<feature type="compositionally biased region" description="Polar residues" evidence="1">
    <location>
        <begin position="19"/>
        <end position="35"/>
    </location>
</feature>
<feature type="compositionally biased region" description="Basic and acidic residues" evidence="1">
    <location>
        <begin position="1"/>
        <end position="14"/>
    </location>
</feature>
<gene>
    <name evidence="2" type="ORF">D187_006979</name>
</gene>
<feature type="region of interest" description="Disordered" evidence="1">
    <location>
        <begin position="1"/>
        <end position="59"/>
    </location>
</feature>
<comment type="caution">
    <text evidence="2">The sequence shown here is derived from an EMBL/GenBank/DDBJ whole genome shotgun (WGS) entry which is preliminary data.</text>
</comment>
<protein>
    <submittedName>
        <fullName evidence="2">Uncharacterized protein</fullName>
    </submittedName>
</protein>
<proteinExistence type="predicted"/>
<accession>S9NYD5</accession>
<dbReference type="EMBL" id="ANAH02000064">
    <property type="protein sequence ID" value="EPX57225.1"/>
    <property type="molecule type" value="Genomic_DNA"/>
</dbReference>
<dbReference type="Proteomes" id="UP000011682">
    <property type="component" value="Unassembled WGS sequence"/>
</dbReference>
<dbReference type="AlphaFoldDB" id="S9NYD5"/>
<feature type="compositionally biased region" description="Basic and acidic residues" evidence="1">
    <location>
        <begin position="44"/>
        <end position="53"/>
    </location>
</feature>
<reference evidence="2" key="1">
    <citation type="submission" date="2013-05" db="EMBL/GenBank/DDBJ databases">
        <title>Genome assembly of Cystobacter fuscus DSM 2262.</title>
        <authorList>
            <person name="Sharma G."/>
            <person name="Khatri I."/>
            <person name="Kaur C."/>
            <person name="Mayilraj S."/>
            <person name="Subramanian S."/>
        </authorList>
    </citation>
    <scope>NUCLEOTIDE SEQUENCE [LARGE SCALE GENOMIC DNA]</scope>
    <source>
        <strain evidence="2">DSM 2262</strain>
    </source>
</reference>
<sequence length="59" mass="6525">MAHQASQEEHRGQERFPNITLQRHVSGFHATSTPSANPPFADTARQKNDRDGALSRGVL</sequence>
<evidence type="ECO:0000313" key="2">
    <source>
        <dbReference type="EMBL" id="EPX57225.1"/>
    </source>
</evidence>
<organism evidence="2 3">
    <name type="scientific">Cystobacter fuscus (strain ATCC 25194 / DSM 2262 / NBRC 100088 / M29)</name>
    <dbReference type="NCBI Taxonomy" id="1242864"/>
    <lineage>
        <taxon>Bacteria</taxon>
        <taxon>Pseudomonadati</taxon>
        <taxon>Myxococcota</taxon>
        <taxon>Myxococcia</taxon>
        <taxon>Myxococcales</taxon>
        <taxon>Cystobacterineae</taxon>
        <taxon>Archangiaceae</taxon>
        <taxon>Cystobacter</taxon>
    </lineage>
</organism>
<evidence type="ECO:0000313" key="3">
    <source>
        <dbReference type="Proteomes" id="UP000011682"/>
    </source>
</evidence>
<name>S9NYD5_CYSF2</name>